<keyword evidence="4" id="KW-1185">Reference proteome</keyword>
<evidence type="ECO:0000313" key="2">
    <source>
        <dbReference type="EMBL" id="OWJ81089.1"/>
    </source>
</evidence>
<dbReference type="Proteomes" id="UP000214673">
    <property type="component" value="Unassembled WGS sequence"/>
</dbReference>
<comment type="caution">
    <text evidence="2">The sequence shown here is derived from an EMBL/GenBank/DDBJ whole genome shotgun (WGS) entry which is preliminary data.</text>
</comment>
<evidence type="ECO:0000313" key="3">
    <source>
        <dbReference type="Proteomes" id="UP000196640"/>
    </source>
</evidence>
<protein>
    <recommendedName>
        <fullName evidence="5">DNA primase DnaG DnaB-binding domain-containing protein</fullName>
    </recommendedName>
</protein>
<accession>A0A212AI13</accession>
<evidence type="ECO:0000313" key="4">
    <source>
        <dbReference type="Proteomes" id="UP000214673"/>
    </source>
</evidence>
<dbReference type="OrthoDB" id="7692406at2"/>
<gene>
    <name evidence="2" type="ORF">CDV52_19610</name>
    <name evidence="1" type="ORF">CDV53_17575</name>
</gene>
<name>A0A212AI13_9RHOB</name>
<sequence length="194" mass="21973">MEETTHTAPTGRDAVRTLLVDRLTDAGLQRPRGVSVAAHDGLMRRLVEHLAYMTPGNLETLAETLIDAAADGRWPSEVVIRNFAKGLQDAPAEERRIVRSWFASVEGPRAIMGGYEVELLRFLLQRGRPPLPGDMRELRERAAENARRVELVRGRIDRQTVTDDDQAWMDRYEADRRRAYALIEAGQNRQEAAE</sequence>
<dbReference type="AlphaFoldDB" id="A0A212AI13"/>
<dbReference type="RefSeq" id="WP_051929978.1">
    <property type="nucleotide sequence ID" value="NZ_CALUEG010000062.1"/>
</dbReference>
<evidence type="ECO:0008006" key="5">
    <source>
        <dbReference type="Google" id="ProtNLM"/>
    </source>
</evidence>
<dbReference type="EMBL" id="NIPX01000048">
    <property type="protein sequence ID" value="OWJ81089.1"/>
    <property type="molecule type" value="Genomic_DNA"/>
</dbReference>
<reference evidence="3 4" key="1">
    <citation type="submission" date="2016-11" db="EMBL/GenBank/DDBJ databases">
        <title>Comparison of Traditional DNA-DNA Hybridization with In Silico Genomic Analysis.</title>
        <authorList>
            <person name="Nicholson A.C."/>
            <person name="Sammons S."/>
            <person name="Humrighouse B.W."/>
            <person name="Graziano J."/>
            <person name="Lasker B."/>
            <person name="Whitney A.M."/>
            <person name="Mcquiston J.R."/>
        </authorList>
    </citation>
    <scope>NUCLEOTIDE SEQUENCE [LARGE SCALE GENOMIC DNA]</scope>
    <source>
        <strain evidence="1 4">H1892</strain>
        <strain evidence="2 3">H2381</strain>
    </source>
</reference>
<proteinExistence type="predicted"/>
<dbReference type="Proteomes" id="UP000196640">
    <property type="component" value="Unassembled WGS sequence"/>
</dbReference>
<dbReference type="STRING" id="366616.CG51_05330"/>
<evidence type="ECO:0000313" key="1">
    <source>
        <dbReference type="EMBL" id="OWJ72407.1"/>
    </source>
</evidence>
<organism evidence="2 3">
    <name type="scientific">Haematobacter missouriensis</name>
    <dbReference type="NCBI Taxonomy" id="366616"/>
    <lineage>
        <taxon>Bacteria</taxon>
        <taxon>Pseudomonadati</taxon>
        <taxon>Pseudomonadota</taxon>
        <taxon>Alphaproteobacteria</taxon>
        <taxon>Rhodobacterales</taxon>
        <taxon>Paracoccaceae</taxon>
        <taxon>Haematobacter</taxon>
    </lineage>
</organism>
<dbReference type="EMBL" id="NIPV01000097">
    <property type="protein sequence ID" value="OWJ72407.1"/>
    <property type="molecule type" value="Genomic_DNA"/>
</dbReference>